<dbReference type="InterPro" id="IPR014984">
    <property type="entry name" value="HopJ"/>
</dbReference>
<feature type="non-terminal residue" evidence="2">
    <location>
        <position position="1"/>
    </location>
</feature>
<comment type="caution">
    <text evidence="2">The sequence shown here is derived from an EMBL/GenBank/DDBJ whole genome shotgun (WGS) entry which is preliminary data.</text>
</comment>
<dbReference type="InterPro" id="IPR038604">
    <property type="entry name" value="HopJ_sf"/>
</dbReference>
<dbReference type="Gene3D" id="3.20.160.10">
    <property type="entry name" value="vpa0580 domain like"/>
    <property type="match status" value="1"/>
</dbReference>
<reference evidence="2" key="1">
    <citation type="submission" date="2020-09" db="EMBL/GenBank/DDBJ databases">
        <title>Emerging polyconal dissemination of OXA-244-producing E. coli in France.</title>
        <authorList>
            <person name="Emeraud C."/>
            <person name="Girlich D."/>
            <person name="Bonnin R.A."/>
            <person name="Jousset A.B."/>
            <person name="Naas T."/>
            <person name="Dortet L."/>
        </authorList>
    </citation>
    <scope>NUCLEOTIDE SEQUENCE</scope>
    <source>
        <strain evidence="2">225E3</strain>
    </source>
</reference>
<gene>
    <name evidence="2" type="ORF">IH772_28385</name>
</gene>
<evidence type="ECO:0000256" key="1">
    <source>
        <dbReference type="SAM" id="MobiDB-lite"/>
    </source>
</evidence>
<protein>
    <submittedName>
        <fullName evidence="2">HopJ type III effector protein</fullName>
    </submittedName>
</protein>
<organism evidence="2 3">
    <name type="scientific">Escherichia coli</name>
    <dbReference type="NCBI Taxonomy" id="562"/>
    <lineage>
        <taxon>Bacteria</taxon>
        <taxon>Pseudomonadati</taxon>
        <taxon>Pseudomonadota</taxon>
        <taxon>Gammaproteobacteria</taxon>
        <taxon>Enterobacterales</taxon>
        <taxon>Enterobacteriaceae</taxon>
        <taxon>Escherichia</taxon>
    </lineage>
</organism>
<accession>A0AAP1RBA3</accession>
<dbReference type="Pfam" id="PF08888">
    <property type="entry name" value="HopJ"/>
    <property type="match status" value="1"/>
</dbReference>
<sequence>PEGDDHANIRALQQTGLAGVHFERQPLSRRG</sequence>
<dbReference type="EMBL" id="JACZOI010000488">
    <property type="protein sequence ID" value="MBE0981056.1"/>
    <property type="molecule type" value="Genomic_DNA"/>
</dbReference>
<dbReference type="AlphaFoldDB" id="A0AAP1RBA3"/>
<evidence type="ECO:0000313" key="2">
    <source>
        <dbReference type="EMBL" id="MBE0981056.1"/>
    </source>
</evidence>
<feature type="compositionally biased region" description="Basic and acidic residues" evidence="1">
    <location>
        <begin position="21"/>
        <end position="31"/>
    </location>
</feature>
<dbReference type="Proteomes" id="UP000640866">
    <property type="component" value="Unassembled WGS sequence"/>
</dbReference>
<feature type="region of interest" description="Disordered" evidence="1">
    <location>
        <begin position="1"/>
        <end position="31"/>
    </location>
</feature>
<evidence type="ECO:0000313" key="3">
    <source>
        <dbReference type="Proteomes" id="UP000640866"/>
    </source>
</evidence>
<dbReference type="RefSeq" id="WP_192525443.1">
    <property type="nucleotide sequence ID" value="NZ_JACZOI010000488.1"/>
</dbReference>
<name>A0AAP1RBA3_ECOLX</name>
<proteinExistence type="predicted"/>